<dbReference type="Gene3D" id="3.80.10.10">
    <property type="entry name" value="Ribonuclease Inhibitor"/>
    <property type="match status" value="1"/>
</dbReference>
<evidence type="ECO:0000256" key="1">
    <source>
        <dbReference type="ARBA" id="ARBA00022614"/>
    </source>
</evidence>
<gene>
    <name evidence="4" type="ORF">TorRG33x02_327020</name>
</gene>
<dbReference type="InParanoid" id="A0A2P5BB92"/>
<protein>
    <submittedName>
        <fullName evidence="4">LRR domain containing protein</fullName>
    </submittedName>
</protein>
<sequence>MEKLKELSLKGTGIKYIPPSIENLVGLEILMLSDCENLEYVPTSIYKICNLLCCSIGERPRFPSFPGYGFSSLPVLDPSGTTIGKLALYISQMLQESKCRSGSCADENLFLFLKCVDGLEYKLWTNFAHCECKIFYVVHRILMIRNFHSEVLLPGERGESGDPGISFCYSGNKIPHWFTNQSMGSSMFFNIFLLRDRNFLKNYLGFAICIVVNFDQCSSDPDRLELDCECHFKYKHHEKISHKYHWTLPRGRDAHSDDDDDSNLEKNILDRSSDFVFIWQYFKRDYIIYDYVTIEFATFGNHSVKQCGIHPLFRRDAVEFDFTERVASESKNF</sequence>
<dbReference type="Pfam" id="PF20160">
    <property type="entry name" value="C-JID"/>
    <property type="match status" value="1"/>
</dbReference>
<proteinExistence type="predicted"/>
<keyword evidence="1" id="KW-0433">Leucine-rich repeat</keyword>
<comment type="caution">
    <text evidence="4">The sequence shown here is derived from an EMBL/GenBank/DDBJ whole genome shotgun (WGS) entry which is preliminary data.</text>
</comment>
<evidence type="ECO:0000256" key="2">
    <source>
        <dbReference type="ARBA" id="ARBA00022737"/>
    </source>
</evidence>
<dbReference type="SUPFAM" id="SSF52058">
    <property type="entry name" value="L domain-like"/>
    <property type="match status" value="1"/>
</dbReference>
<evidence type="ECO:0000259" key="3">
    <source>
        <dbReference type="Pfam" id="PF20160"/>
    </source>
</evidence>
<evidence type="ECO:0000313" key="4">
    <source>
        <dbReference type="EMBL" id="PON46055.1"/>
    </source>
</evidence>
<name>A0A2P5BB92_TREOI</name>
<keyword evidence="2" id="KW-0677">Repeat</keyword>
<reference evidence="5" key="1">
    <citation type="submission" date="2016-06" db="EMBL/GenBank/DDBJ databases">
        <title>Parallel loss of symbiosis genes in relatives of nitrogen-fixing non-legume Parasponia.</title>
        <authorList>
            <person name="Van Velzen R."/>
            <person name="Holmer R."/>
            <person name="Bu F."/>
            <person name="Rutten L."/>
            <person name="Van Zeijl A."/>
            <person name="Liu W."/>
            <person name="Santuari L."/>
            <person name="Cao Q."/>
            <person name="Sharma T."/>
            <person name="Shen D."/>
            <person name="Roswanjaya Y."/>
            <person name="Wardhani T."/>
            <person name="Kalhor M.S."/>
            <person name="Jansen J."/>
            <person name="Van den Hoogen J."/>
            <person name="Gungor B."/>
            <person name="Hartog M."/>
            <person name="Hontelez J."/>
            <person name="Verver J."/>
            <person name="Yang W.-C."/>
            <person name="Schijlen E."/>
            <person name="Repin R."/>
            <person name="Schilthuizen M."/>
            <person name="Schranz E."/>
            <person name="Heidstra R."/>
            <person name="Miyata K."/>
            <person name="Fedorova E."/>
            <person name="Kohlen W."/>
            <person name="Bisseling T."/>
            <person name="Smit S."/>
            <person name="Geurts R."/>
        </authorList>
    </citation>
    <scope>NUCLEOTIDE SEQUENCE [LARGE SCALE GENOMIC DNA]</scope>
    <source>
        <strain evidence="5">cv. RG33-2</strain>
    </source>
</reference>
<feature type="domain" description="C-JID" evidence="3">
    <location>
        <begin position="170"/>
        <end position="316"/>
    </location>
</feature>
<dbReference type="AlphaFoldDB" id="A0A2P5BB92"/>
<organism evidence="4 5">
    <name type="scientific">Trema orientale</name>
    <name type="common">Charcoal tree</name>
    <name type="synonym">Celtis orientalis</name>
    <dbReference type="NCBI Taxonomy" id="63057"/>
    <lineage>
        <taxon>Eukaryota</taxon>
        <taxon>Viridiplantae</taxon>
        <taxon>Streptophyta</taxon>
        <taxon>Embryophyta</taxon>
        <taxon>Tracheophyta</taxon>
        <taxon>Spermatophyta</taxon>
        <taxon>Magnoliopsida</taxon>
        <taxon>eudicotyledons</taxon>
        <taxon>Gunneridae</taxon>
        <taxon>Pentapetalae</taxon>
        <taxon>rosids</taxon>
        <taxon>fabids</taxon>
        <taxon>Rosales</taxon>
        <taxon>Cannabaceae</taxon>
        <taxon>Trema</taxon>
    </lineage>
</organism>
<dbReference type="Proteomes" id="UP000237000">
    <property type="component" value="Unassembled WGS sequence"/>
</dbReference>
<dbReference type="InterPro" id="IPR045344">
    <property type="entry name" value="C-JID"/>
</dbReference>
<keyword evidence="5" id="KW-1185">Reference proteome</keyword>
<dbReference type="OrthoDB" id="1733683at2759"/>
<dbReference type="InterPro" id="IPR032675">
    <property type="entry name" value="LRR_dom_sf"/>
</dbReference>
<accession>A0A2P5BB92</accession>
<evidence type="ECO:0000313" key="5">
    <source>
        <dbReference type="Proteomes" id="UP000237000"/>
    </source>
</evidence>
<feature type="non-terminal residue" evidence="4">
    <location>
        <position position="333"/>
    </location>
</feature>
<dbReference type="EMBL" id="JXTC01000561">
    <property type="protein sequence ID" value="PON46055.1"/>
    <property type="molecule type" value="Genomic_DNA"/>
</dbReference>